<dbReference type="EMBL" id="QOCI01000001">
    <property type="protein sequence ID" value="RRR19929.1"/>
    <property type="molecule type" value="Genomic_DNA"/>
</dbReference>
<dbReference type="RefSeq" id="WP_010551005.1">
    <property type="nucleotide sequence ID" value="NZ_CANLNX010000004.1"/>
</dbReference>
<evidence type="ECO:0000313" key="3">
    <source>
        <dbReference type="Proteomes" id="UP000274327"/>
    </source>
</evidence>
<keyword evidence="3" id="KW-1185">Reference proteome</keyword>
<dbReference type="GeneID" id="78119513"/>
<comment type="caution">
    <text evidence="2">The sequence shown here is derived from an EMBL/GenBank/DDBJ whole genome shotgun (WGS) entry which is preliminary data.</text>
</comment>
<dbReference type="SUPFAM" id="SSF56399">
    <property type="entry name" value="ADP-ribosylation"/>
    <property type="match status" value="1"/>
</dbReference>
<reference evidence="1" key="2">
    <citation type="journal article" date="2021" name="PeerJ">
        <title>Extensive microbial diversity within the chicken gut microbiome revealed by metagenomics and culture.</title>
        <authorList>
            <person name="Gilroy R."/>
            <person name="Ravi A."/>
            <person name="Getino M."/>
            <person name="Pursley I."/>
            <person name="Horton D.L."/>
            <person name="Alikhan N.F."/>
            <person name="Baker D."/>
            <person name="Gharbi K."/>
            <person name="Hall N."/>
            <person name="Watson M."/>
            <person name="Adriaenssens E.M."/>
            <person name="Foster-Nyarko E."/>
            <person name="Jarju S."/>
            <person name="Secka A."/>
            <person name="Antonio M."/>
            <person name="Oren A."/>
            <person name="Chaudhuri R.R."/>
            <person name="La Ragione R."/>
            <person name="Hildebrand F."/>
            <person name="Pallen M.J."/>
        </authorList>
    </citation>
    <scope>NUCLEOTIDE SEQUENCE</scope>
    <source>
        <strain evidence="1">1647</strain>
    </source>
</reference>
<sequence>MPSPLIWHITESAAWEAAVPEGVYTRATRGRDLAEEGFLHASWPEQVSKVAKRIYPDRPSDLVILEIDVGRVEAAGIAVDIEADVDGKGRGYPHIMGPLPVSAVVRLRRTKWIGREFVVVA</sequence>
<dbReference type="Gene3D" id="3.20.170.20">
    <property type="entry name" value="Protein of unknown function DUF952"/>
    <property type="match status" value="1"/>
</dbReference>
<organism evidence="2 3">
    <name type="scientific">Brachybacterium paraconglomeratum</name>
    <dbReference type="NCBI Taxonomy" id="173362"/>
    <lineage>
        <taxon>Bacteria</taxon>
        <taxon>Bacillati</taxon>
        <taxon>Actinomycetota</taxon>
        <taxon>Actinomycetes</taxon>
        <taxon>Micrococcales</taxon>
        <taxon>Dermabacteraceae</taxon>
        <taxon>Brachybacterium</taxon>
    </lineage>
</organism>
<dbReference type="EMBL" id="DYWO01000382">
    <property type="protein sequence ID" value="HJF50637.1"/>
    <property type="molecule type" value="Genomic_DNA"/>
</dbReference>
<reference evidence="1" key="3">
    <citation type="submission" date="2021-09" db="EMBL/GenBank/DDBJ databases">
        <authorList>
            <person name="Gilroy R."/>
        </authorList>
    </citation>
    <scope>NUCLEOTIDE SEQUENCE</scope>
    <source>
        <strain evidence="1">1647</strain>
    </source>
</reference>
<dbReference type="Pfam" id="PF06108">
    <property type="entry name" value="DUF952"/>
    <property type="match status" value="1"/>
</dbReference>
<evidence type="ECO:0000313" key="1">
    <source>
        <dbReference type="EMBL" id="HJF50637.1"/>
    </source>
</evidence>
<protein>
    <submittedName>
        <fullName evidence="2">DUF952 domain-containing protein</fullName>
    </submittedName>
</protein>
<proteinExistence type="predicted"/>
<reference evidence="2 3" key="1">
    <citation type="submission" date="2018-07" db="EMBL/GenBank/DDBJ databases">
        <title>Brachybacteriurn paraconglorneratum KCTC 9916.</title>
        <authorList>
            <person name="Li Y."/>
        </authorList>
    </citation>
    <scope>NUCLEOTIDE SEQUENCE [LARGE SCALE GENOMIC DNA]</scope>
    <source>
        <strain evidence="2 3">KCTC 9916</strain>
    </source>
</reference>
<accession>A0A426SNM2</accession>
<dbReference type="AlphaFoldDB" id="A0A426SNM2"/>
<dbReference type="InterPro" id="IPR009297">
    <property type="entry name" value="DUF952"/>
</dbReference>
<evidence type="ECO:0000313" key="2">
    <source>
        <dbReference type="EMBL" id="RRR19929.1"/>
    </source>
</evidence>
<dbReference type="Proteomes" id="UP000775129">
    <property type="component" value="Unassembled WGS sequence"/>
</dbReference>
<dbReference type="Proteomes" id="UP000274327">
    <property type="component" value="Unassembled WGS sequence"/>
</dbReference>
<gene>
    <name evidence="2" type="ORF">DS079_00515</name>
    <name evidence="1" type="ORF">K8W24_12750</name>
</gene>
<name>A0A426SNM2_9MICO</name>